<accession>A0A5S3YZK9</accession>
<evidence type="ECO:0000259" key="2">
    <source>
        <dbReference type="Pfam" id="PF13476"/>
    </source>
</evidence>
<protein>
    <submittedName>
        <fullName evidence="3">DNA sulfur modification protein DndD</fullName>
    </submittedName>
</protein>
<reference evidence="3 4" key="1">
    <citation type="submission" date="2017-12" db="EMBL/GenBank/DDBJ databases">
        <authorList>
            <person name="Paulsen S."/>
            <person name="Gram L.K."/>
        </authorList>
    </citation>
    <scope>NUCLEOTIDE SEQUENCE [LARGE SCALE GENOMIC DNA]</scope>
    <source>
        <strain evidence="3 4">S1189</strain>
    </source>
</reference>
<dbReference type="EMBL" id="PNCM01000007">
    <property type="protein sequence ID" value="TMP83308.1"/>
    <property type="molecule type" value="Genomic_DNA"/>
</dbReference>
<dbReference type="RefSeq" id="WP_138566241.1">
    <property type="nucleotide sequence ID" value="NZ_PNCM01000007.1"/>
</dbReference>
<dbReference type="OrthoDB" id="9795626at2"/>
<proteinExistence type="predicted"/>
<feature type="coiled-coil region" evidence="1">
    <location>
        <begin position="437"/>
        <end position="464"/>
    </location>
</feature>
<dbReference type="InterPro" id="IPR017599">
    <property type="entry name" value="DNA_S_DndD"/>
</dbReference>
<dbReference type="GO" id="GO:0016887">
    <property type="term" value="F:ATP hydrolysis activity"/>
    <property type="evidence" value="ECO:0007669"/>
    <property type="project" value="InterPro"/>
</dbReference>
<evidence type="ECO:0000313" key="4">
    <source>
        <dbReference type="Proteomes" id="UP000307362"/>
    </source>
</evidence>
<evidence type="ECO:0000313" key="3">
    <source>
        <dbReference type="EMBL" id="TMP83308.1"/>
    </source>
</evidence>
<dbReference type="GO" id="GO:0006302">
    <property type="term" value="P:double-strand break repair"/>
    <property type="evidence" value="ECO:0007669"/>
    <property type="project" value="InterPro"/>
</dbReference>
<name>A0A5S3YZK9_9GAMM</name>
<dbReference type="NCBIfam" id="TIGR03185">
    <property type="entry name" value="DNA_S_dndD"/>
    <property type="match status" value="1"/>
</dbReference>
<keyword evidence="1" id="KW-0175">Coiled coil</keyword>
<feature type="domain" description="Rad50/SbcC-type AAA" evidence="2">
    <location>
        <begin position="5"/>
        <end position="261"/>
    </location>
</feature>
<dbReference type="InterPro" id="IPR038729">
    <property type="entry name" value="Rad50/SbcC_AAA"/>
</dbReference>
<dbReference type="Pfam" id="PF13476">
    <property type="entry name" value="AAA_23"/>
    <property type="match status" value="1"/>
</dbReference>
<reference evidence="4" key="2">
    <citation type="submission" date="2019-06" db="EMBL/GenBank/DDBJ databases">
        <title>Co-occurence of chitin degradation, pigmentation and bioactivity in marine Pseudoalteromonas.</title>
        <authorList>
            <person name="Sonnenschein E.C."/>
            <person name="Bech P.K."/>
        </authorList>
    </citation>
    <scope>NUCLEOTIDE SEQUENCE [LARGE SCALE GENOMIC DNA]</scope>
    <source>
        <strain evidence="4">S1189</strain>
    </source>
</reference>
<dbReference type="InterPro" id="IPR027417">
    <property type="entry name" value="P-loop_NTPase"/>
</dbReference>
<dbReference type="Gene3D" id="3.40.50.300">
    <property type="entry name" value="P-loop containing nucleotide triphosphate hydrolases"/>
    <property type="match status" value="2"/>
</dbReference>
<evidence type="ECO:0000256" key="1">
    <source>
        <dbReference type="SAM" id="Coils"/>
    </source>
</evidence>
<dbReference type="Proteomes" id="UP000307362">
    <property type="component" value="Unassembled WGS sequence"/>
</dbReference>
<dbReference type="PANTHER" id="PTHR32114">
    <property type="entry name" value="ABC TRANSPORTER ABCH.3"/>
    <property type="match status" value="1"/>
</dbReference>
<dbReference type="PANTHER" id="PTHR32114:SF2">
    <property type="entry name" value="ABC TRANSPORTER ABCH.3"/>
    <property type="match status" value="1"/>
</dbReference>
<organism evidence="3 4">
    <name type="scientific">Pseudoalteromonas phenolica</name>
    <dbReference type="NCBI Taxonomy" id="161398"/>
    <lineage>
        <taxon>Bacteria</taxon>
        <taxon>Pseudomonadati</taxon>
        <taxon>Pseudomonadota</taxon>
        <taxon>Gammaproteobacteria</taxon>
        <taxon>Alteromonadales</taxon>
        <taxon>Pseudoalteromonadaceae</taxon>
        <taxon>Pseudoalteromonas</taxon>
    </lineage>
</organism>
<gene>
    <name evidence="3" type="primary">dndD</name>
    <name evidence="3" type="ORF">CWB73_02215</name>
</gene>
<dbReference type="AlphaFoldDB" id="A0A5S3YZK9"/>
<feature type="coiled-coil region" evidence="1">
    <location>
        <begin position="263"/>
        <end position="290"/>
    </location>
</feature>
<sequence>MIIKSLTLNNFRVFNGVNDINLAPEADNKSIILFGGLNGAGKTSILTGVRVALYGRAAFGFNMTANEYQEQLTALIHKGTGVQHNAASIELIFTYNQQGQENEYKVIRSWKKDQKDKLALYKNDLHEAALGYEQCQAFLNELIPIGIADLFFFDGEKIADLAEDQSGSVLQTAVRRLLGIDVIERLKNDLNIFLKPHQKKGMPSKIKAEIDALEKQRVALVKDYDILVNEADELETPINSINDKIRSTENDVMNLGGEWAKTKAQEESKVKELQLTKAHLESNIRKEMDATLPLSLAKNTLINLLETLEVESNIKQKQAFKNEFLKYKAQVIQSLSGNDEAQKSAQAALQTCLSDYNDATSLQLDLSERERAQVTHQIEISSEKSQSEFNNLITQLTDVEADIDSAAVNIARAPDESRVKDKIAEVAELNKAKTKAILTRNNKLKEAKEKIEQAIELAKTIQKTHDKYKSDSNVTEAVANAQNTNLLLEEFAKQLTVVRVQQLEAEFIKSYQKLARKDDLDISARINTTTFDVELIDEHNNYINRKALSAGEKQIYAIAILEALGKTSGRKLPIIIDTPLGRLDSHHRDKLVERYFPDASHQVIILSTDTEVDEQYFTQGKFGQSISHSYEIQFNAQTKASKLLPGYFWKNNDDSQAVQTANYVEVV</sequence>
<dbReference type="SUPFAM" id="SSF52540">
    <property type="entry name" value="P-loop containing nucleoside triphosphate hydrolases"/>
    <property type="match status" value="1"/>
</dbReference>
<comment type="caution">
    <text evidence="3">The sequence shown here is derived from an EMBL/GenBank/DDBJ whole genome shotgun (WGS) entry which is preliminary data.</text>
</comment>